<reference evidence="1 2" key="1">
    <citation type="journal article" date="2013" name="BMC Genomics">
        <title>Reconstruction of the lipid metabolism for the microalga Monoraphidium neglectum from its genome sequence reveals characteristics suitable for biofuel production.</title>
        <authorList>
            <person name="Bogen C."/>
            <person name="Al-Dilaimi A."/>
            <person name="Albersmeier A."/>
            <person name="Wichmann J."/>
            <person name="Grundmann M."/>
            <person name="Rupp O."/>
            <person name="Lauersen K.J."/>
            <person name="Blifernez-Klassen O."/>
            <person name="Kalinowski J."/>
            <person name="Goesmann A."/>
            <person name="Mussgnug J.H."/>
            <person name="Kruse O."/>
        </authorList>
    </citation>
    <scope>NUCLEOTIDE SEQUENCE [LARGE SCALE GENOMIC DNA]</scope>
    <source>
        <strain evidence="1 2">SAG 48.87</strain>
    </source>
</reference>
<gene>
    <name evidence="1" type="ORF">MNEG_10289</name>
</gene>
<dbReference type="KEGG" id="mng:MNEG_10289"/>
<dbReference type="RefSeq" id="XP_013896694.1">
    <property type="nucleotide sequence ID" value="XM_014041240.1"/>
</dbReference>
<evidence type="ECO:0000313" key="2">
    <source>
        <dbReference type="Proteomes" id="UP000054498"/>
    </source>
</evidence>
<keyword evidence="2" id="KW-1185">Reference proteome</keyword>
<evidence type="ECO:0000313" key="1">
    <source>
        <dbReference type="EMBL" id="KIY97674.1"/>
    </source>
</evidence>
<dbReference type="AlphaFoldDB" id="A0A0D2M220"/>
<proteinExistence type="predicted"/>
<dbReference type="OrthoDB" id="1935454at2759"/>
<organism evidence="1 2">
    <name type="scientific">Monoraphidium neglectum</name>
    <dbReference type="NCBI Taxonomy" id="145388"/>
    <lineage>
        <taxon>Eukaryota</taxon>
        <taxon>Viridiplantae</taxon>
        <taxon>Chlorophyta</taxon>
        <taxon>core chlorophytes</taxon>
        <taxon>Chlorophyceae</taxon>
        <taxon>CS clade</taxon>
        <taxon>Sphaeropleales</taxon>
        <taxon>Selenastraceae</taxon>
        <taxon>Monoraphidium</taxon>
    </lineage>
</organism>
<dbReference type="EMBL" id="KK102475">
    <property type="protein sequence ID" value="KIY97674.1"/>
    <property type="molecule type" value="Genomic_DNA"/>
</dbReference>
<name>A0A0D2M220_9CHLO</name>
<dbReference type="STRING" id="145388.A0A0D2M220"/>
<sequence length="81" mass="8724">MEGGGGSVALSDDTKKRVAAAKSYIENMYKVQHQNIQERYARRVTVYAILLAGQGRGGSRTTQLRLPGRLAQARCLAAASS</sequence>
<protein>
    <submittedName>
        <fullName evidence="1">Uncharacterized protein</fullName>
    </submittedName>
</protein>
<accession>A0A0D2M220</accession>
<dbReference type="Proteomes" id="UP000054498">
    <property type="component" value="Unassembled WGS sequence"/>
</dbReference>
<dbReference type="GeneID" id="25727436"/>